<evidence type="ECO:0000313" key="1">
    <source>
        <dbReference type="EMBL" id="KAJ8275274.1"/>
    </source>
</evidence>
<keyword evidence="2" id="KW-1185">Reference proteome</keyword>
<gene>
    <name evidence="1" type="ORF">COCON_G00098990</name>
</gene>
<dbReference type="EMBL" id="JAFJMO010000006">
    <property type="protein sequence ID" value="KAJ8275274.1"/>
    <property type="molecule type" value="Genomic_DNA"/>
</dbReference>
<reference evidence="1" key="1">
    <citation type="journal article" date="2023" name="Science">
        <title>Genome structures resolve the early diversification of teleost fishes.</title>
        <authorList>
            <person name="Parey E."/>
            <person name="Louis A."/>
            <person name="Montfort J."/>
            <person name="Bouchez O."/>
            <person name="Roques C."/>
            <person name="Iampietro C."/>
            <person name="Lluch J."/>
            <person name="Castinel A."/>
            <person name="Donnadieu C."/>
            <person name="Desvignes T."/>
            <person name="Floi Bucao C."/>
            <person name="Jouanno E."/>
            <person name="Wen M."/>
            <person name="Mejri S."/>
            <person name="Dirks R."/>
            <person name="Jansen H."/>
            <person name="Henkel C."/>
            <person name="Chen W.J."/>
            <person name="Zahm M."/>
            <person name="Cabau C."/>
            <person name="Klopp C."/>
            <person name="Thompson A.W."/>
            <person name="Robinson-Rechavi M."/>
            <person name="Braasch I."/>
            <person name="Lecointre G."/>
            <person name="Bobe J."/>
            <person name="Postlethwait J.H."/>
            <person name="Berthelot C."/>
            <person name="Roest Crollius H."/>
            <person name="Guiguen Y."/>
        </authorList>
    </citation>
    <scope>NUCLEOTIDE SEQUENCE</scope>
    <source>
        <strain evidence="1">Concon-B</strain>
    </source>
</reference>
<dbReference type="Proteomes" id="UP001152803">
    <property type="component" value="Unassembled WGS sequence"/>
</dbReference>
<proteinExistence type="predicted"/>
<dbReference type="AlphaFoldDB" id="A0A9Q1DMS2"/>
<comment type="caution">
    <text evidence="1">The sequence shown here is derived from an EMBL/GenBank/DDBJ whole genome shotgun (WGS) entry which is preliminary data.</text>
</comment>
<organism evidence="1 2">
    <name type="scientific">Conger conger</name>
    <name type="common">Conger eel</name>
    <name type="synonym">Muraena conger</name>
    <dbReference type="NCBI Taxonomy" id="82655"/>
    <lineage>
        <taxon>Eukaryota</taxon>
        <taxon>Metazoa</taxon>
        <taxon>Chordata</taxon>
        <taxon>Craniata</taxon>
        <taxon>Vertebrata</taxon>
        <taxon>Euteleostomi</taxon>
        <taxon>Actinopterygii</taxon>
        <taxon>Neopterygii</taxon>
        <taxon>Teleostei</taxon>
        <taxon>Anguilliformes</taxon>
        <taxon>Congridae</taxon>
        <taxon>Conger</taxon>
    </lineage>
</organism>
<protein>
    <submittedName>
        <fullName evidence="1">Uncharacterized protein</fullName>
    </submittedName>
</protein>
<evidence type="ECO:0000313" key="2">
    <source>
        <dbReference type="Proteomes" id="UP001152803"/>
    </source>
</evidence>
<sequence>MECLAWKLAGGLPVPMEILKVVALVHFRKALLAKLQPSLKRQTGYFSTVYATPGVAFVLFKEHSGTEVKNTIGTTAASRTESTNTIDSAL</sequence>
<accession>A0A9Q1DMS2</accession>
<name>A0A9Q1DMS2_CONCO</name>